<evidence type="ECO:0000256" key="1">
    <source>
        <dbReference type="SAM" id="MobiDB-lite"/>
    </source>
</evidence>
<dbReference type="AlphaFoldDB" id="A0A4U6VZD5"/>
<feature type="compositionally biased region" description="Basic and acidic residues" evidence="1">
    <location>
        <begin position="127"/>
        <end position="145"/>
    </location>
</feature>
<organism evidence="2 3">
    <name type="scientific">Setaria viridis</name>
    <name type="common">Green bristlegrass</name>
    <name type="synonym">Setaria italica subsp. viridis</name>
    <dbReference type="NCBI Taxonomy" id="4556"/>
    <lineage>
        <taxon>Eukaryota</taxon>
        <taxon>Viridiplantae</taxon>
        <taxon>Streptophyta</taxon>
        <taxon>Embryophyta</taxon>
        <taxon>Tracheophyta</taxon>
        <taxon>Spermatophyta</taxon>
        <taxon>Magnoliopsida</taxon>
        <taxon>Liliopsida</taxon>
        <taxon>Poales</taxon>
        <taxon>Poaceae</taxon>
        <taxon>PACMAD clade</taxon>
        <taxon>Panicoideae</taxon>
        <taxon>Panicodae</taxon>
        <taxon>Paniceae</taxon>
        <taxon>Cenchrinae</taxon>
        <taxon>Setaria</taxon>
    </lineage>
</organism>
<reference evidence="2" key="1">
    <citation type="submission" date="2019-03" db="EMBL/GenBank/DDBJ databases">
        <title>WGS assembly of Setaria viridis.</title>
        <authorList>
            <person name="Huang P."/>
            <person name="Jenkins J."/>
            <person name="Grimwood J."/>
            <person name="Barry K."/>
            <person name="Healey A."/>
            <person name="Mamidi S."/>
            <person name="Sreedasyam A."/>
            <person name="Shu S."/>
            <person name="Feldman M."/>
            <person name="Wu J."/>
            <person name="Yu Y."/>
            <person name="Chen C."/>
            <person name="Johnson J."/>
            <person name="Rokhsar D."/>
            <person name="Baxter I."/>
            <person name="Schmutz J."/>
            <person name="Brutnell T."/>
            <person name="Kellogg E."/>
        </authorList>
    </citation>
    <scope>NUCLEOTIDE SEQUENCE [LARGE SCALE GENOMIC DNA]</scope>
</reference>
<dbReference type="Gramene" id="TKW35428">
    <property type="protein sequence ID" value="TKW35428"/>
    <property type="gene ID" value="SEVIR_2G371600v2"/>
</dbReference>
<sequence>MEIVRDNSLVAPVDGVRAYRREHAGGNGQCSYLADEHGATAEATDGHNLVRVVIYPVDLRGELGELPRDRVQQADHVGGLVDQGEEALRGGAGQEVTVELRELCLDALAGGDVEEATPVAAGARRRGLLEHDPLAREEAAVEGRPRRPAATHGTPPGSSCSPTRRSRARTRR</sequence>
<dbReference type="Proteomes" id="UP000298652">
    <property type="component" value="Chromosome 2"/>
</dbReference>
<proteinExistence type="predicted"/>
<name>A0A4U6VZD5_SETVI</name>
<gene>
    <name evidence="2" type="ORF">SEVIR_2G371600v2</name>
</gene>
<evidence type="ECO:0000313" key="3">
    <source>
        <dbReference type="Proteomes" id="UP000298652"/>
    </source>
</evidence>
<dbReference type="EMBL" id="CM016553">
    <property type="protein sequence ID" value="TKW35428.1"/>
    <property type="molecule type" value="Genomic_DNA"/>
</dbReference>
<feature type="region of interest" description="Disordered" evidence="1">
    <location>
        <begin position="124"/>
        <end position="172"/>
    </location>
</feature>
<keyword evidence="3" id="KW-1185">Reference proteome</keyword>
<evidence type="ECO:0000313" key="2">
    <source>
        <dbReference type="EMBL" id="TKW35428.1"/>
    </source>
</evidence>
<protein>
    <submittedName>
        <fullName evidence="2">Uncharacterized protein</fullName>
    </submittedName>
</protein>
<accession>A0A4U6VZD5</accession>